<reference evidence="1 2" key="1">
    <citation type="submission" date="2024-02" db="EMBL/GenBank/DDBJ databases">
        <title>Discinaceae phylogenomics.</title>
        <authorList>
            <person name="Dirks A.C."/>
            <person name="James T.Y."/>
        </authorList>
    </citation>
    <scope>NUCLEOTIDE SEQUENCE [LARGE SCALE GENOMIC DNA]</scope>
    <source>
        <strain evidence="1 2">ACD0624</strain>
    </source>
</reference>
<accession>A0ABR3G2X3</accession>
<evidence type="ECO:0000313" key="2">
    <source>
        <dbReference type="Proteomes" id="UP001447188"/>
    </source>
</evidence>
<dbReference type="Proteomes" id="UP001447188">
    <property type="component" value="Unassembled WGS sequence"/>
</dbReference>
<organism evidence="1 2">
    <name type="scientific">Discina gigas</name>
    <dbReference type="NCBI Taxonomy" id="1032678"/>
    <lineage>
        <taxon>Eukaryota</taxon>
        <taxon>Fungi</taxon>
        <taxon>Dikarya</taxon>
        <taxon>Ascomycota</taxon>
        <taxon>Pezizomycotina</taxon>
        <taxon>Pezizomycetes</taxon>
        <taxon>Pezizales</taxon>
        <taxon>Discinaceae</taxon>
        <taxon>Discina</taxon>
    </lineage>
</organism>
<name>A0ABR3G2X3_9PEZI</name>
<proteinExistence type="predicted"/>
<sequence length="335" mass="37209">MPRDFLRKIEWVDLPIEVRSPRDIRSAAVLRAAGMLEAIVPPEPFDERSVGTILKITPLGRAELRRDADGGRPLGKESLARPPVHLSLAPFSVFPLLPSASCSAHYRGGRKKNAGHQRSNGQQAFRRHVYSCLDVQRIGLQEKCRRLRGSGTKIASMFFQSHLLAGRTSIANHRRGAESSEQFGHCLHINSRQAGAALSLNGKVQKRDCRQQRQDCDEQPEFTSEAAAKVGARIVHYSTSLFASVLSRRVNFLSCEFSQRYNAGIASKWAMDTRRPNESSAKTTNGNAAVSTKARITLSVPDMPPPNHLIKPLPGPMFYCGWTMAPRSFQVDAYY</sequence>
<dbReference type="EMBL" id="JBBBZM010000877">
    <property type="protein sequence ID" value="KAL0630274.1"/>
    <property type="molecule type" value="Genomic_DNA"/>
</dbReference>
<gene>
    <name evidence="1" type="ORF">Q9L58_010879</name>
</gene>
<protein>
    <submittedName>
        <fullName evidence="1">Uncharacterized protein</fullName>
    </submittedName>
</protein>
<keyword evidence="2" id="KW-1185">Reference proteome</keyword>
<comment type="caution">
    <text evidence="1">The sequence shown here is derived from an EMBL/GenBank/DDBJ whole genome shotgun (WGS) entry which is preliminary data.</text>
</comment>
<evidence type="ECO:0000313" key="1">
    <source>
        <dbReference type="EMBL" id="KAL0630274.1"/>
    </source>
</evidence>